<gene>
    <name evidence="3" type="ORF">B1756_03135</name>
</gene>
<evidence type="ECO:0000256" key="1">
    <source>
        <dbReference type="SAM" id="MobiDB-lite"/>
    </source>
</evidence>
<dbReference type="Pfam" id="PF24363">
    <property type="entry name" value="DUF7519"/>
    <property type="match status" value="1"/>
</dbReference>
<evidence type="ECO:0000313" key="3">
    <source>
        <dbReference type="EMBL" id="ARS91651.1"/>
    </source>
</evidence>
<dbReference type="EMBL" id="CP019893">
    <property type="protein sequence ID" value="ARS91651.1"/>
    <property type="molecule type" value="Genomic_DNA"/>
</dbReference>
<feature type="region of interest" description="Disordered" evidence="1">
    <location>
        <begin position="1"/>
        <end position="32"/>
    </location>
</feature>
<keyword evidence="2" id="KW-0812">Transmembrane</keyword>
<feature type="compositionally biased region" description="Basic and acidic residues" evidence="1">
    <location>
        <begin position="1"/>
        <end position="18"/>
    </location>
</feature>
<proteinExistence type="predicted"/>
<keyword evidence="4" id="KW-1185">Reference proteome</keyword>
<reference evidence="4" key="1">
    <citation type="submission" date="2017-02" db="EMBL/GenBank/DDBJ databases">
        <title>Natronthermophilus aegyptiacus gen. nov.,sp. nov., an aerobic, extremely halophilic alkalithermophilic archaeon isolated from the athalassohaline Wadi An Natrun, Egypt.</title>
        <authorList>
            <person name="Zhao B."/>
        </authorList>
    </citation>
    <scope>NUCLEOTIDE SEQUENCE [LARGE SCALE GENOMIC DNA]</scope>
    <source>
        <strain evidence="4">JW/NM-HA 15</strain>
    </source>
</reference>
<dbReference type="InterPro" id="IPR055941">
    <property type="entry name" value="DUF7519"/>
</dbReference>
<dbReference type="Proteomes" id="UP000250088">
    <property type="component" value="Chromosome"/>
</dbReference>
<protein>
    <submittedName>
        <fullName evidence="3">Uncharacterized protein</fullName>
    </submittedName>
</protein>
<accession>A0A2Z2HWQ6</accession>
<evidence type="ECO:0000256" key="2">
    <source>
        <dbReference type="SAM" id="Phobius"/>
    </source>
</evidence>
<keyword evidence="2" id="KW-0472">Membrane</keyword>
<feature type="transmembrane region" description="Helical" evidence="2">
    <location>
        <begin position="175"/>
        <end position="193"/>
    </location>
</feature>
<dbReference type="KEGG" id="naj:B1756_03135"/>
<feature type="transmembrane region" description="Helical" evidence="2">
    <location>
        <begin position="145"/>
        <end position="169"/>
    </location>
</feature>
<dbReference type="AlphaFoldDB" id="A0A2Z2HWQ6"/>
<sequence length="198" mass="19678">MGLERGAGDRSESERESATDTDAGSARDVGQSITREPAVASSVAAVGLSIVAAALAGVGSPVGLLVGLAGIVLLAVALVRNSRRLVDVAGLVCFVGVVAGGLEATAVEPSLLATLAVVLAWDRAHGAIDVGTQLGREAPTRRLEAVSFASSLFVGVFAGTLGYAVYLIGGTGQPVAAVVLFVIAAALVTLGLGSDGRW</sequence>
<keyword evidence="2" id="KW-1133">Transmembrane helix</keyword>
<feature type="transmembrane region" description="Helical" evidence="2">
    <location>
        <begin position="37"/>
        <end position="56"/>
    </location>
</feature>
<feature type="transmembrane region" description="Helical" evidence="2">
    <location>
        <begin position="62"/>
        <end position="79"/>
    </location>
</feature>
<organism evidence="3 4">
    <name type="scientific">Natrarchaeobaculum aegyptiacum</name>
    <dbReference type="NCBI Taxonomy" id="745377"/>
    <lineage>
        <taxon>Archaea</taxon>
        <taxon>Methanobacteriati</taxon>
        <taxon>Methanobacteriota</taxon>
        <taxon>Stenosarchaea group</taxon>
        <taxon>Halobacteria</taxon>
        <taxon>Halobacteriales</taxon>
        <taxon>Natrialbaceae</taxon>
        <taxon>Natrarchaeobaculum</taxon>
    </lineage>
</organism>
<name>A0A2Z2HWQ6_9EURY</name>
<evidence type="ECO:0000313" key="4">
    <source>
        <dbReference type="Proteomes" id="UP000250088"/>
    </source>
</evidence>